<dbReference type="AlphaFoldDB" id="A0A8S4QLA1"/>
<name>A0A8S4QLA1_9NEOP</name>
<proteinExistence type="predicted"/>
<comment type="caution">
    <text evidence="1">The sequence shown here is derived from an EMBL/GenBank/DDBJ whole genome shotgun (WGS) entry which is preliminary data.</text>
</comment>
<keyword evidence="2" id="KW-1185">Reference proteome</keyword>
<gene>
    <name evidence="1" type="primary">jg27969</name>
    <name evidence="1" type="ORF">PAEG_LOCUS3400</name>
</gene>
<feature type="non-terminal residue" evidence="1">
    <location>
        <position position="1"/>
    </location>
</feature>
<dbReference type="EMBL" id="CAKXAJ010010888">
    <property type="protein sequence ID" value="CAH2211689.1"/>
    <property type="molecule type" value="Genomic_DNA"/>
</dbReference>
<dbReference type="Proteomes" id="UP000838756">
    <property type="component" value="Unassembled WGS sequence"/>
</dbReference>
<reference evidence="1" key="1">
    <citation type="submission" date="2022-03" db="EMBL/GenBank/DDBJ databases">
        <authorList>
            <person name="Lindestad O."/>
        </authorList>
    </citation>
    <scope>NUCLEOTIDE SEQUENCE</scope>
</reference>
<evidence type="ECO:0000313" key="1">
    <source>
        <dbReference type="EMBL" id="CAH2211689.1"/>
    </source>
</evidence>
<evidence type="ECO:0000313" key="2">
    <source>
        <dbReference type="Proteomes" id="UP000838756"/>
    </source>
</evidence>
<sequence length="117" mass="13365">TDSLDFVNSRKDDLSPVNAAFVDPWRSGQMTSNESQRASGAKWHKTLTQLPTEDQQWTSIGWHEMMRNDDRSGFRFPASYNVSTLKLGILMLRQLLPSGVMVKSSLLLLKNNFMKFL</sequence>
<organism evidence="1 2">
    <name type="scientific">Pararge aegeria aegeria</name>
    <dbReference type="NCBI Taxonomy" id="348720"/>
    <lineage>
        <taxon>Eukaryota</taxon>
        <taxon>Metazoa</taxon>
        <taxon>Ecdysozoa</taxon>
        <taxon>Arthropoda</taxon>
        <taxon>Hexapoda</taxon>
        <taxon>Insecta</taxon>
        <taxon>Pterygota</taxon>
        <taxon>Neoptera</taxon>
        <taxon>Endopterygota</taxon>
        <taxon>Lepidoptera</taxon>
        <taxon>Glossata</taxon>
        <taxon>Ditrysia</taxon>
        <taxon>Papilionoidea</taxon>
        <taxon>Nymphalidae</taxon>
        <taxon>Satyrinae</taxon>
        <taxon>Satyrini</taxon>
        <taxon>Parargina</taxon>
        <taxon>Pararge</taxon>
    </lineage>
</organism>
<accession>A0A8S4QLA1</accession>
<protein>
    <submittedName>
        <fullName evidence="1">Jg27969 protein</fullName>
    </submittedName>
</protein>